<sequence>MEKESLTTRDCFAPTRDFGVNPSGSRSGVKKKRVKQESLVFPVENWWTTRGRHAYYGGVPDKAVGELPDFNDGQSPSGASVRESQRLCQIFLQNRP</sequence>
<dbReference type="EMBL" id="JACHXU010000016">
    <property type="protein sequence ID" value="MBB3208514.1"/>
    <property type="molecule type" value="Genomic_DNA"/>
</dbReference>
<organism evidence="2 3">
    <name type="scientific">Aporhodopirellula rubra</name>
    <dbReference type="NCBI Taxonomy" id="980271"/>
    <lineage>
        <taxon>Bacteria</taxon>
        <taxon>Pseudomonadati</taxon>
        <taxon>Planctomycetota</taxon>
        <taxon>Planctomycetia</taxon>
        <taxon>Pirellulales</taxon>
        <taxon>Pirellulaceae</taxon>
        <taxon>Aporhodopirellula</taxon>
    </lineage>
</organism>
<dbReference type="AlphaFoldDB" id="A0A7W5E1M1"/>
<proteinExistence type="predicted"/>
<protein>
    <submittedName>
        <fullName evidence="2">Uncharacterized protein</fullName>
    </submittedName>
</protein>
<evidence type="ECO:0000313" key="3">
    <source>
        <dbReference type="Proteomes" id="UP000536179"/>
    </source>
</evidence>
<reference evidence="2 3" key="1">
    <citation type="submission" date="2020-08" db="EMBL/GenBank/DDBJ databases">
        <title>Genomic Encyclopedia of Type Strains, Phase III (KMG-III): the genomes of soil and plant-associated and newly described type strains.</title>
        <authorList>
            <person name="Whitman W."/>
        </authorList>
    </citation>
    <scope>NUCLEOTIDE SEQUENCE [LARGE SCALE GENOMIC DNA]</scope>
    <source>
        <strain evidence="2 3">CECT 8075</strain>
    </source>
</reference>
<keyword evidence="3" id="KW-1185">Reference proteome</keyword>
<gene>
    <name evidence="2" type="ORF">FHS27_004343</name>
</gene>
<evidence type="ECO:0000256" key="1">
    <source>
        <dbReference type="SAM" id="MobiDB-lite"/>
    </source>
</evidence>
<accession>A0A7W5E1M1</accession>
<name>A0A7W5E1M1_9BACT</name>
<evidence type="ECO:0000313" key="2">
    <source>
        <dbReference type="EMBL" id="MBB3208514.1"/>
    </source>
</evidence>
<dbReference type="Proteomes" id="UP000536179">
    <property type="component" value="Unassembled WGS sequence"/>
</dbReference>
<feature type="region of interest" description="Disordered" evidence="1">
    <location>
        <begin position="1"/>
        <end position="32"/>
    </location>
</feature>
<comment type="caution">
    <text evidence="2">The sequence shown here is derived from an EMBL/GenBank/DDBJ whole genome shotgun (WGS) entry which is preliminary data.</text>
</comment>